<keyword evidence="3" id="KW-1185">Reference proteome</keyword>
<dbReference type="Pfam" id="PF18723">
    <property type="entry name" value="HMUDK_hel"/>
    <property type="match status" value="1"/>
</dbReference>
<evidence type="ECO:0000313" key="2">
    <source>
        <dbReference type="EMBL" id="MCW3474695.1"/>
    </source>
</evidence>
<organism evidence="2 3">
    <name type="scientific">Limobrevibacterium gyesilva</name>
    <dbReference type="NCBI Taxonomy" id="2991712"/>
    <lineage>
        <taxon>Bacteria</taxon>
        <taxon>Pseudomonadati</taxon>
        <taxon>Pseudomonadota</taxon>
        <taxon>Alphaproteobacteria</taxon>
        <taxon>Acetobacterales</taxon>
        <taxon>Acetobacteraceae</taxon>
        <taxon>Limobrevibacterium</taxon>
    </lineage>
</organism>
<accession>A0AA42CHC2</accession>
<sequence length="334" mass="38182">MDPTPVFNSYWRFAAERQAMFFRRLSDPVGPWTDDPVLAMYRFTNAYRASDRVSQYLIREVQYHPDRPATPPELFFRTLLFKLFNRVETWEALERQLGPIVWETTDLNAVARTLDELMAQGKRIYSAAYIMPAPAFGHPRKHANHLALLAQMMEDRLPERVRQAPTLRVVYEQLARYSGIGRFLAFQYTIDLNYSTLLTRSEDDFVVAGPGALDGIAKCFSNTGGRDAEAVIFWACDQQERAFAAANLAFSTLYGRRLKPIDCQNLFCEISKYARVAHPDHPGLSGRTRIKQSYRRDPQPLPVPMYPPRWGLKVGDHETAGASAATRRKMGLLL</sequence>
<feature type="domain" description="5-hmdU DNA kinase helical" evidence="1">
    <location>
        <begin position="4"/>
        <end position="281"/>
    </location>
</feature>
<dbReference type="RefSeq" id="WP_264713339.1">
    <property type="nucleotide sequence ID" value="NZ_JAPDNT010000004.1"/>
</dbReference>
<dbReference type="AlphaFoldDB" id="A0AA42CHC2"/>
<gene>
    <name evidence="2" type="ORF">OL599_08870</name>
</gene>
<evidence type="ECO:0000313" key="3">
    <source>
        <dbReference type="Proteomes" id="UP001165679"/>
    </source>
</evidence>
<protein>
    <submittedName>
        <fullName evidence="2">DNA base hypermodification protein</fullName>
    </submittedName>
</protein>
<proteinExistence type="predicted"/>
<name>A0AA42CHC2_9PROT</name>
<dbReference type="Proteomes" id="UP001165679">
    <property type="component" value="Unassembled WGS sequence"/>
</dbReference>
<evidence type="ECO:0000259" key="1">
    <source>
        <dbReference type="Pfam" id="PF18723"/>
    </source>
</evidence>
<reference evidence="2" key="1">
    <citation type="submission" date="2022-09" db="EMBL/GenBank/DDBJ databases">
        <title>Rhodovastum sp. nov. RN2-1 isolated from soil in Seongnam, South Korea.</title>
        <authorList>
            <person name="Le N.T."/>
        </authorList>
    </citation>
    <scope>NUCLEOTIDE SEQUENCE</scope>
    <source>
        <strain evidence="2">RN2-1</strain>
    </source>
</reference>
<dbReference type="EMBL" id="JAPDNT010000004">
    <property type="protein sequence ID" value="MCW3474695.1"/>
    <property type="molecule type" value="Genomic_DNA"/>
</dbReference>
<reference evidence="2" key="2">
    <citation type="submission" date="2022-10" db="EMBL/GenBank/DDBJ databases">
        <authorList>
            <person name="Trinh H.N."/>
        </authorList>
    </citation>
    <scope>NUCLEOTIDE SEQUENCE</scope>
    <source>
        <strain evidence="2">RN2-1</strain>
    </source>
</reference>
<comment type="caution">
    <text evidence="2">The sequence shown here is derived from an EMBL/GenBank/DDBJ whole genome shotgun (WGS) entry which is preliminary data.</text>
</comment>
<dbReference type="InterPro" id="IPR040684">
    <property type="entry name" value="HMUDK_hel"/>
</dbReference>